<dbReference type="Proteomes" id="UP000694844">
    <property type="component" value="Chromosome 6"/>
</dbReference>
<evidence type="ECO:0000313" key="3">
    <source>
        <dbReference type="RefSeq" id="XP_022290296.1"/>
    </source>
</evidence>
<dbReference type="AlphaFoldDB" id="A0A8B8AG01"/>
<sequence>MDFLDRHAPGFLLQDLEVGNRRHLIFYTDRQLQLLAKAKTWYMDGTFRCINSPWKQLFSIHGFVKSGERLKQIPLVFVIMSGKKKEDYYEVLRFIDRRLPEDISLQGFVADFEAALWQALKDRFPRMPIQGCVFHWTQAVFRKVQEHGLQVNITDITITIIISYWCYKR</sequence>
<dbReference type="Pfam" id="PF10551">
    <property type="entry name" value="MULE"/>
    <property type="match status" value="1"/>
</dbReference>
<protein>
    <submittedName>
        <fullName evidence="3">Uncharacterized protein LOC111101936</fullName>
    </submittedName>
</protein>
<keyword evidence="2" id="KW-1185">Reference proteome</keyword>
<name>A0A8B8AG01_CRAVI</name>
<dbReference type="PANTHER" id="PTHR47160:SF10">
    <property type="entry name" value="MULE TRANSPOSASE DOMAIN-CONTAINING PROTEIN"/>
    <property type="match status" value="1"/>
</dbReference>
<evidence type="ECO:0000259" key="1">
    <source>
        <dbReference type="Pfam" id="PF10551"/>
    </source>
</evidence>
<gene>
    <name evidence="3" type="primary">LOC111101936</name>
</gene>
<feature type="domain" description="MULE transposase" evidence="1">
    <location>
        <begin position="41"/>
        <end position="137"/>
    </location>
</feature>
<dbReference type="PANTHER" id="PTHR47160">
    <property type="entry name" value="PUTATIVE-RELATED"/>
    <property type="match status" value="1"/>
</dbReference>
<dbReference type="RefSeq" id="XP_022290296.1">
    <property type="nucleotide sequence ID" value="XM_022434588.1"/>
</dbReference>
<dbReference type="GeneID" id="111101936"/>
<dbReference type="KEGG" id="cvn:111101936"/>
<dbReference type="InterPro" id="IPR018289">
    <property type="entry name" value="MULE_transposase_dom"/>
</dbReference>
<proteinExistence type="predicted"/>
<dbReference type="OrthoDB" id="6277327at2759"/>
<evidence type="ECO:0000313" key="2">
    <source>
        <dbReference type="Proteomes" id="UP000694844"/>
    </source>
</evidence>
<accession>A0A8B8AG01</accession>
<reference evidence="3" key="1">
    <citation type="submission" date="2025-08" db="UniProtKB">
        <authorList>
            <consortium name="RefSeq"/>
        </authorList>
    </citation>
    <scope>IDENTIFICATION</scope>
    <source>
        <tissue evidence="3">Whole sample</tissue>
    </source>
</reference>
<organism evidence="2 3">
    <name type="scientific">Crassostrea virginica</name>
    <name type="common">Eastern oyster</name>
    <dbReference type="NCBI Taxonomy" id="6565"/>
    <lineage>
        <taxon>Eukaryota</taxon>
        <taxon>Metazoa</taxon>
        <taxon>Spiralia</taxon>
        <taxon>Lophotrochozoa</taxon>
        <taxon>Mollusca</taxon>
        <taxon>Bivalvia</taxon>
        <taxon>Autobranchia</taxon>
        <taxon>Pteriomorphia</taxon>
        <taxon>Ostreida</taxon>
        <taxon>Ostreoidea</taxon>
        <taxon>Ostreidae</taxon>
        <taxon>Crassostrea</taxon>
    </lineage>
</organism>